<dbReference type="PANTHER" id="PTHR32183:SF6">
    <property type="entry name" value="CYSTEINE SULFINATE DESULFINASE_CYSTEINE DESULFURASE AND RELATED ENZYMES"/>
    <property type="match status" value="1"/>
</dbReference>
<keyword evidence="6" id="KW-1185">Reference proteome</keyword>
<keyword evidence="4" id="KW-0949">S-adenosyl-L-methionine</keyword>
<evidence type="ECO:0000313" key="6">
    <source>
        <dbReference type="Proteomes" id="UP000078576"/>
    </source>
</evidence>
<gene>
    <name evidence="5" type="ORF">VP1G_05750</name>
</gene>
<dbReference type="Proteomes" id="UP000078576">
    <property type="component" value="Unassembled WGS sequence"/>
</dbReference>
<dbReference type="PANTHER" id="PTHR32183">
    <property type="match status" value="1"/>
</dbReference>
<dbReference type="Gene3D" id="3.40.50.150">
    <property type="entry name" value="Vaccinia Virus protein VP39"/>
    <property type="match status" value="1"/>
</dbReference>
<dbReference type="GO" id="GO:0008757">
    <property type="term" value="F:S-adenosylmethionine-dependent methyltransferase activity"/>
    <property type="evidence" value="ECO:0007669"/>
    <property type="project" value="InterPro"/>
</dbReference>
<dbReference type="AlphaFoldDB" id="A0A194V3L4"/>
<dbReference type="STRING" id="694573.A0A194V3L4"/>
<dbReference type="CDD" id="cd02440">
    <property type="entry name" value="AdoMet_MTases"/>
    <property type="match status" value="1"/>
</dbReference>
<dbReference type="EMBL" id="KN714714">
    <property type="protein sequence ID" value="KUI58498.1"/>
    <property type="molecule type" value="Genomic_DNA"/>
</dbReference>
<dbReference type="Pfam" id="PF05724">
    <property type="entry name" value="TPMT"/>
    <property type="match status" value="1"/>
</dbReference>
<sequence length="463" mass="51764">MAPGDFHHILQHWHPLCSHYPYLDPTDDWALQEAFQGKQLQEHGTIWDQAWKAKRTTWDRGGPSKALHETLTEYPELFNGIGKYPGLKQLEDSVDHGCGHEAASGETKLYTKRKKALVPACGRGYDAVLLAYVLGYDVYALDISEEAVVQANAYLARLQDAFSGRASDPDGFPFWAENRLENPGHVKYVLGDFFSNQWMEEEKIQGLKFDLIFDYTFFCAIPPTARPKWAARMQQLLARPNGRLVCLEFPTGRDLKEGGPPYSATFLFYRLHLTYPGNEEIIKYYEPNKDLGHPETEEDVNITQKPYYSIDMDAGIPYGEGFTMLARFKPRDTHEAGQSEDGKFGRDWVSTKAAPADVPVKLQDPKIPVDLVTKIGGDGEVKLHATKDPIDGGLDEGGLPHCAASIPLKATLAIRGKKRARVISEGSVVEGTENIQALMLLEPDTKPSGVQYKKGKTDAEDYE</sequence>
<evidence type="ECO:0000256" key="3">
    <source>
        <dbReference type="ARBA" id="ARBA00022679"/>
    </source>
</evidence>
<evidence type="ECO:0000256" key="1">
    <source>
        <dbReference type="ARBA" id="ARBA00022553"/>
    </source>
</evidence>
<evidence type="ECO:0000256" key="4">
    <source>
        <dbReference type="ARBA" id="ARBA00022691"/>
    </source>
</evidence>
<organism evidence="5 6">
    <name type="scientific">Cytospora mali</name>
    <name type="common">Apple Valsa canker fungus</name>
    <name type="synonym">Valsa mali</name>
    <dbReference type="NCBI Taxonomy" id="578113"/>
    <lineage>
        <taxon>Eukaryota</taxon>
        <taxon>Fungi</taxon>
        <taxon>Dikarya</taxon>
        <taxon>Ascomycota</taxon>
        <taxon>Pezizomycotina</taxon>
        <taxon>Sordariomycetes</taxon>
        <taxon>Sordariomycetidae</taxon>
        <taxon>Diaporthales</taxon>
        <taxon>Cytosporaceae</taxon>
        <taxon>Cytospora</taxon>
    </lineage>
</organism>
<accession>A0A194V3L4</accession>
<name>A0A194V3L4_CYTMA</name>
<proteinExistence type="predicted"/>
<dbReference type="InterPro" id="IPR008854">
    <property type="entry name" value="TPMT"/>
</dbReference>
<reference evidence="6" key="1">
    <citation type="submission" date="2014-12" db="EMBL/GenBank/DDBJ databases">
        <title>Genome Sequence of Valsa Canker Pathogens Uncovers a Specific Adaption of Colonization on Woody Bark.</title>
        <authorList>
            <person name="Yin Z."/>
            <person name="Liu H."/>
            <person name="Gao X."/>
            <person name="Li Z."/>
            <person name="Song N."/>
            <person name="Ke X."/>
            <person name="Dai Q."/>
            <person name="Wu Y."/>
            <person name="Sun Y."/>
            <person name="Xu J.-R."/>
            <person name="Kang Z.K."/>
            <person name="Wang L."/>
            <person name="Huang L."/>
        </authorList>
    </citation>
    <scope>NUCLEOTIDE SEQUENCE [LARGE SCALE GENOMIC DNA]</scope>
    <source>
        <strain evidence="6">SXYL134</strain>
    </source>
</reference>
<keyword evidence="2 5" id="KW-0489">Methyltransferase</keyword>
<keyword evidence="1" id="KW-0597">Phosphoprotein</keyword>
<protein>
    <submittedName>
        <fullName evidence="5">Thiol methyltransferase 2</fullName>
    </submittedName>
</protein>
<dbReference type="PROSITE" id="PS51585">
    <property type="entry name" value="SAM_MT_TPMT"/>
    <property type="match status" value="1"/>
</dbReference>
<dbReference type="GO" id="GO:0032259">
    <property type="term" value="P:methylation"/>
    <property type="evidence" value="ECO:0007669"/>
    <property type="project" value="UniProtKB-KW"/>
</dbReference>
<evidence type="ECO:0000313" key="5">
    <source>
        <dbReference type="EMBL" id="KUI58498.1"/>
    </source>
</evidence>
<dbReference type="InterPro" id="IPR029063">
    <property type="entry name" value="SAM-dependent_MTases_sf"/>
</dbReference>
<keyword evidence="3" id="KW-0808">Transferase</keyword>
<dbReference type="SUPFAM" id="SSF53335">
    <property type="entry name" value="S-adenosyl-L-methionine-dependent methyltransferases"/>
    <property type="match status" value="1"/>
</dbReference>
<evidence type="ECO:0000256" key="2">
    <source>
        <dbReference type="ARBA" id="ARBA00022603"/>
    </source>
</evidence>
<dbReference type="OrthoDB" id="276151at2759"/>